<evidence type="ECO:0000313" key="3">
    <source>
        <dbReference type="Proteomes" id="UP000494179"/>
    </source>
</evidence>
<sequence length="164" mass="18776">MTEQMGYRNVDRVYALASQGKFSKTDENGKQTLDLLALSMMTYMASKVIDKEDVNAVVYQNRAYWCYWEGWDKMIEGMGMVIASKEHDLDTAAETTMARTRTARNRLSRGAKFLQEQGCIKQLKAPIPLAGKNAIWLLLLGNERENREAERIARLYFNLPPMKA</sequence>
<evidence type="ECO:0000313" key="1">
    <source>
        <dbReference type="EMBL" id="VWQ29150.1"/>
    </source>
</evidence>
<protein>
    <submittedName>
        <fullName evidence="1">Uncharacterized protein</fullName>
    </submittedName>
</protein>
<reference evidence="3 4" key="1">
    <citation type="submission" date="2019-10" db="EMBL/GenBank/DDBJ databases">
        <authorList>
            <consortium name="Melissa Lawson"/>
            <person name="O'neill I."/>
        </authorList>
    </citation>
    <scope>NUCLEOTIDE SEQUENCE [LARGE SCALE GENOMIC DNA]</scope>
    <source>
        <strain evidence="2">LH_664</strain>
        <strain evidence="1">LH_665</strain>
    </source>
</reference>
<evidence type="ECO:0000313" key="2">
    <source>
        <dbReference type="EMBL" id="VWQ33785.1"/>
    </source>
</evidence>
<dbReference type="Proteomes" id="UP000494179">
    <property type="component" value="Unassembled WGS sequence"/>
</dbReference>
<gene>
    <name evidence="2" type="ORF">BIFLH664_00558</name>
    <name evidence="1" type="ORF">BIFLH665_02264</name>
</gene>
<dbReference type="Proteomes" id="UP000494270">
    <property type="component" value="Unassembled WGS sequence"/>
</dbReference>
<comment type="caution">
    <text evidence="1">The sequence shown here is derived from an EMBL/GenBank/DDBJ whole genome shotgun (WGS) entry which is preliminary data.</text>
</comment>
<accession>A0A1S2VU34</accession>
<name>A0A1S2VU34_BIFLI</name>
<dbReference type="AlphaFoldDB" id="A0A1S2VU34"/>
<dbReference type="EMBL" id="CABWKI010000002">
    <property type="protein sequence ID" value="VWQ33785.1"/>
    <property type="molecule type" value="Genomic_DNA"/>
</dbReference>
<organism evidence="1 4">
    <name type="scientific">Bifidobacterium longum subsp. infantis</name>
    <dbReference type="NCBI Taxonomy" id="1682"/>
    <lineage>
        <taxon>Bacteria</taxon>
        <taxon>Bacillati</taxon>
        <taxon>Actinomycetota</taxon>
        <taxon>Actinomycetes</taxon>
        <taxon>Bifidobacteriales</taxon>
        <taxon>Bifidobacteriaceae</taxon>
        <taxon>Bifidobacterium</taxon>
    </lineage>
</organism>
<dbReference type="EMBL" id="CABWKE010000033">
    <property type="protein sequence ID" value="VWQ29150.1"/>
    <property type="molecule type" value="Genomic_DNA"/>
</dbReference>
<evidence type="ECO:0000313" key="4">
    <source>
        <dbReference type="Proteomes" id="UP000494270"/>
    </source>
</evidence>
<dbReference type="RefSeq" id="WP_071478528.1">
    <property type="nucleotide sequence ID" value="NZ_CABWKE010000033.1"/>
</dbReference>
<proteinExistence type="predicted"/>